<keyword evidence="3" id="KW-1185">Reference proteome</keyword>
<evidence type="ECO:0008006" key="4">
    <source>
        <dbReference type="Google" id="ProtNLM"/>
    </source>
</evidence>
<evidence type="ECO:0000256" key="1">
    <source>
        <dbReference type="SAM" id="MobiDB-lite"/>
    </source>
</evidence>
<evidence type="ECO:0000313" key="3">
    <source>
        <dbReference type="Proteomes" id="UP000184300"/>
    </source>
</evidence>
<name>A0A1L9VFU6_ASPGL</name>
<proteinExistence type="predicted"/>
<dbReference type="InterPro" id="IPR032675">
    <property type="entry name" value="LRR_dom_sf"/>
</dbReference>
<accession>A0A1L9VFU6</accession>
<protein>
    <recommendedName>
        <fullName evidence="4">Leucine rich repeat protein</fullName>
    </recommendedName>
</protein>
<feature type="region of interest" description="Disordered" evidence="1">
    <location>
        <begin position="407"/>
        <end position="435"/>
    </location>
</feature>
<feature type="compositionally biased region" description="Basic and acidic residues" evidence="1">
    <location>
        <begin position="520"/>
        <end position="530"/>
    </location>
</feature>
<gene>
    <name evidence="2" type="ORF">ASPGLDRAFT_174309</name>
</gene>
<dbReference type="AlphaFoldDB" id="A0A1L9VFU6"/>
<feature type="region of interest" description="Disordered" evidence="1">
    <location>
        <begin position="453"/>
        <end position="533"/>
    </location>
</feature>
<dbReference type="EMBL" id="KV878901">
    <property type="protein sequence ID" value="OJJ82773.1"/>
    <property type="molecule type" value="Genomic_DNA"/>
</dbReference>
<dbReference type="RefSeq" id="XP_022399471.1">
    <property type="nucleotide sequence ID" value="XM_022542821.1"/>
</dbReference>
<dbReference type="SUPFAM" id="SSF52047">
    <property type="entry name" value="RNI-like"/>
    <property type="match status" value="1"/>
</dbReference>
<evidence type="ECO:0000313" key="2">
    <source>
        <dbReference type="EMBL" id="OJJ82773.1"/>
    </source>
</evidence>
<sequence length="615" mass="68721">MGKLNYSARKIDGVRAAQVVVRDLKKRITTGSGARNTSRDPILELDVSDKNLTDTGFTDVLHTLLECMKYRDAEHPDGAAKLTELHLPGNQLTILSLEKLGEVVELSAGDLRELDISRNQIEIRGDDDKGKGIWLEFLRAFEGCYVLKKLDLGMNRLGIVGVELLSRVYTRSDLDFFEEEGQEEIVVEEMEALDVNEKENDRGRSKKSPKANIVLGTVATSGPSTTKTVSPVDLKHYACTRGLRSVPYIILSNTSLTTGAAIHLTSMILSHRDPEQLLPYLPPGKMSPLSDTDGRCNGLIWLPNDDLSDLGHKMLDSAETLRQFASEMHPEEDQAHREGKLPRDLEGVNLMDFMEQRRQHAKLNVEYTRIIKRARIEALRTEGVHAAELWSAALRMITTARMLLMDGSKRDAEEQSESENEQENTAPEESVPDQEYIQTSNYEAYAYSTSVEEPMPKGPFQPGGATFDVNFPALSGSSANRGPGPAPGPGLIEPPTKEKLPITPPQPQRTQQQRHQRQKSRAEHVNRTEKCTSIQGQEKPRNLFHRLPLHVNYQIIARRAGAVGILSPAQQERLVKYATDWNSIAAEMRAQGAEEHQQIWKILDSVNCFIYSSSS</sequence>
<dbReference type="GeneID" id="34459082"/>
<dbReference type="OrthoDB" id="9876299at2759"/>
<dbReference type="Proteomes" id="UP000184300">
    <property type="component" value="Unassembled WGS sequence"/>
</dbReference>
<dbReference type="VEuPathDB" id="FungiDB:ASPGLDRAFT_174309"/>
<dbReference type="Gene3D" id="3.80.10.10">
    <property type="entry name" value="Ribonuclease Inhibitor"/>
    <property type="match status" value="1"/>
</dbReference>
<organism evidence="2 3">
    <name type="scientific">Aspergillus glaucus CBS 516.65</name>
    <dbReference type="NCBI Taxonomy" id="1160497"/>
    <lineage>
        <taxon>Eukaryota</taxon>
        <taxon>Fungi</taxon>
        <taxon>Dikarya</taxon>
        <taxon>Ascomycota</taxon>
        <taxon>Pezizomycotina</taxon>
        <taxon>Eurotiomycetes</taxon>
        <taxon>Eurotiomycetidae</taxon>
        <taxon>Eurotiales</taxon>
        <taxon>Aspergillaceae</taxon>
        <taxon>Aspergillus</taxon>
        <taxon>Aspergillus subgen. Aspergillus</taxon>
    </lineage>
</organism>
<reference evidence="3" key="1">
    <citation type="journal article" date="2017" name="Genome Biol.">
        <title>Comparative genomics reveals high biological diversity and specific adaptations in the industrially and medically important fungal genus Aspergillus.</title>
        <authorList>
            <person name="de Vries R.P."/>
            <person name="Riley R."/>
            <person name="Wiebenga A."/>
            <person name="Aguilar-Osorio G."/>
            <person name="Amillis S."/>
            <person name="Uchima C.A."/>
            <person name="Anderluh G."/>
            <person name="Asadollahi M."/>
            <person name="Askin M."/>
            <person name="Barry K."/>
            <person name="Battaglia E."/>
            <person name="Bayram O."/>
            <person name="Benocci T."/>
            <person name="Braus-Stromeyer S.A."/>
            <person name="Caldana C."/>
            <person name="Canovas D."/>
            <person name="Cerqueira G.C."/>
            <person name="Chen F."/>
            <person name="Chen W."/>
            <person name="Choi C."/>
            <person name="Clum A."/>
            <person name="Dos Santos R.A."/>
            <person name="Damasio A.R."/>
            <person name="Diallinas G."/>
            <person name="Emri T."/>
            <person name="Fekete E."/>
            <person name="Flipphi M."/>
            <person name="Freyberg S."/>
            <person name="Gallo A."/>
            <person name="Gournas C."/>
            <person name="Habgood R."/>
            <person name="Hainaut M."/>
            <person name="Harispe M.L."/>
            <person name="Henrissat B."/>
            <person name="Hilden K.S."/>
            <person name="Hope R."/>
            <person name="Hossain A."/>
            <person name="Karabika E."/>
            <person name="Karaffa L."/>
            <person name="Karanyi Z."/>
            <person name="Krasevec N."/>
            <person name="Kuo A."/>
            <person name="Kusch H."/>
            <person name="LaButti K."/>
            <person name="Lagendijk E.L."/>
            <person name="Lapidus A."/>
            <person name="Levasseur A."/>
            <person name="Lindquist E."/>
            <person name="Lipzen A."/>
            <person name="Logrieco A.F."/>
            <person name="MacCabe A."/>
            <person name="Maekelae M.R."/>
            <person name="Malavazi I."/>
            <person name="Melin P."/>
            <person name="Meyer V."/>
            <person name="Mielnichuk N."/>
            <person name="Miskei M."/>
            <person name="Molnar A.P."/>
            <person name="Mule G."/>
            <person name="Ngan C.Y."/>
            <person name="Orejas M."/>
            <person name="Orosz E."/>
            <person name="Ouedraogo J.P."/>
            <person name="Overkamp K.M."/>
            <person name="Park H.-S."/>
            <person name="Perrone G."/>
            <person name="Piumi F."/>
            <person name="Punt P.J."/>
            <person name="Ram A.F."/>
            <person name="Ramon A."/>
            <person name="Rauscher S."/>
            <person name="Record E."/>
            <person name="Riano-Pachon D.M."/>
            <person name="Robert V."/>
            <person name="Roehrig J."/>
            <person name="Ruller R."/>
            <person name="Salamov A."/>
            <person name="Salih N.S."/>
            <person name="Samson R.A."/>
            <person name="Sandor E."/>
            <person name="Sanguinetti M."/>
            <person name="Schuetze T."/>
            <person name="Sepcic K."/>
            <person name="Shelest E."/>
            <person name="Sherlock G."/>
            <person name="Sophianopoulou V."/>
            <person name="Squina F.M."/>
            <person name="Sun H."/>
            <person name="Susca A."/>
            <person name="Todd R.B."/>
            <person name="Tsang A."/>
            <person name="Unkles S.E."/>
            <person name="van de Wiele N."/>
            <person name="van Rossen-Uffink D."/>
            <person name="Oliveira J.V."/>
            <person name="Vesth T.C."/>
            <person name="Visser J."/>
            <person name="Yu J.-H."/>
            <person name="Zhou M."/>
            <person name="Andersen M.R."/>
            <person name="Archer D.B."/>
            <person name="Baker S.E."/>
            <person name="Benoit I."/>
            <person name="Brakhage A.A."/>
            <person name="Braus G.H."/>
            <person name="Fischer R."/>
            <person name="Frisvad J.C."/>
            <person name="Goldman G.H."/>
            <person name="Houbraken J."/>
            <person name="Oakley B."/>
            <person name="Pocsi I."/>
            <person name="Scazzocchio C."/>
            <person name="Seiboth B."/>
            <person name="vanKuyk P.A."/>
            <person name="Wortman J."/>
            <person name="Dyer P.S."/>
            <person name="Grigoriev I.V."/>
        </authorList>
    </citation>
    <scope>NUCLEOTIDE SEQUENCE [LARGE SCALE GENOMIC DNA]</scope>
    <source>
        <strain evidence="3">CBS 516.65</strain>
    </source>
</reference>